<feature type="region of interest" description="Disordered" evidence="1">
    <location>
        <begin position="54"/>
        <end position="73"/>
    </location>
</feature>
<evidence type="ECO:0000313" key="3">
    <source>
        <dbReference type="Proteomes" id="UP001283361"/>
    </source>
</evidence>
<protein>
    <submittedName>
        <fullName evidence="2">Uncharacterized protein</fullName>
    </submittedName>
</protein>
<accession>A0AAE1BA81</accession>
<sequence length="73" mass="7895">MSQWPGTWGSSLSHDVLGLPRRTQVSGEGTEDGTQEAGHEDTSLVVTTVHVSFSGTREEKQKGVVTGEVRDLR</sequence>
<dbReference type="Proteomes" id="UP001283361">
    <property type="component" value="Unassembled WGS sequence"/>
</dbReference>
<feature type="compositionally biased region" description="Basic and acidic residues" evidence="1">
    <location>
        <begin position="56"/>
        <end position="73"/>
    </location>
</feature>
<feature type="compositionally biased region" description="Polar residues" evidence="1">
    <location>
        <begin position="1"/>
        <end position="13"/>
    </location>
</feature>
<feature type="region of interest" description="Disordered" evidence="1">
    <location>
        <begin position="1"/>
        <end position="43"/>
    </location>
</feature>
<reference evidence="2" key="1">
    <citation type="journal article" date="2023" name="G3 (Bethesda)">
        <title>A reference genome for the long-term kleptoplast-retaining sea slug Elysia crispata morphotype clarki.</title>
        <authorList>
            <person name="Eastman K.E."/>
            <person name="Pendleton A.L."/>
            <person name="Shaikh M.A."/>
            <person name="Suttiyut T."/>
            <person name="Ogas R."/>
            <person name="Tomko P."/>
            <person name="Gavelis G."/>
            <person name="Widhalm J.R."/>
            <person name="Wisecaver J.H."/>
        </authorList>
    </citation>
    <scope>NUCLEOTIDE SEQUENCE</scope>
    <source>
        <strain evidence="2">ECLA1</strain>
    </source>
</reference>
<evidence type="ECO:0000256" key="1">
    <source>
        <dbReference type="SAM" id="MobiDB-lite"/>
    </source>
</evidence>
<evidence type="ECO:0000313" key="2">
    <source>
        <dbReference type="EMBL" id="KAK3801492.1"/>
    </source>
</evidence>
<comment type="caution">
    <text evidence="2">The sequence shown here is derived from an EMBL/GenBank/DDBJ whole genome shotgun (WGS) entry which is preliminary data.</text>
</comment>
<keyword evidence="3" id="KW-1185">Reference proteome</keyword>
<organism evidence="2 3">
    <name type="scientific">Elysia crispata</name>
    <name type="common">lettuce slug</name>
    <dbReference type="NCBI Taxonomy" id="231223"/>
    <lineage>
        <taxon>Eukaryota</taxon>
        <taxon>Metazoa</taxon>
        <taxon>Spiralia</taxon>
        <taxon>Lophotrochozoa</taxon>
        <taxon>Mollusca</taxon>
        <taxon>Gastropoda</taxon>
        <taxon>Heterobranchia</taxon>
        <taxon>Euthyneura</taxon>
        <taxon>Panpulmonata</taxon>
        <taxon>Sacoglossa</taxon>
        <taxon>Placobranchoidea</taxon>
        <taxon>Plakobranchidae</taxon>
        <taxon>Elysia</taxon>
    </lineage>
</organism>
<proteinExistence type="predicted"/>
<gene>
    <name evidence="2" type="ORF">RRG08_010072</name>
</gene>
<dbReference type="AlphaFoldDB" id="A0AAE1BA81"/>
<dbReference type="EMBL" id="JAWDGP010000310">
    <property type="protein sequence ID" value="KAK3801492.1"/>
    <property type="molecule type" value="Genomic_DNA"/>
</dbReference>
<name>A0AAE1BA81_9GAST</name>